<gene>
    <name evidence="3" type="ORF">G5S42_17510</name>
</gene>
<sequence>MKKTIASVLYVSYLAFGIPAHAVEETYTPPVVTHVAHEDSAKSQKKAQRAADRALSKQVRSALTKTKGLETINITVLARRGTVSLIGYVPDNEQVQLAGDTAGHVAGVTSVANNLVPGEPGH</sequence>
<dbReference type="Gene3D" id="3.30.1340.30">
    <property type="match status" value="1"/>
</dbReference>
<accession>A0A7Y6JZ68</accession>
<reference evidence="3 4" key="1">
    <citation type="submission" date="2020-02" db="EMBL/GenBank/DDBJ databases">
        <title>Paraburkholderia simonii sp. nov. and Paraburkholderia youngii sp. nov. Brazilian and Mexican Mimosa-associated rhizobia.</title>
        <authorList>
            <person name="Mavima L."/>
            <person name="Beukes C.W."/>
            <person name="Chan W.Y."/>
            <person name="Palmer M."/>
            <person name="De Meyer S.E."/>
            <person name="James E.K."/>
            <person name="Venter S.N."/>
            <person name="Steenkamp E.T."/>
        </authorList>
    </citation>
    <scope>NUCLEOTIDE SEQUENCE [LARGE SCALE GENOMIC DNA]</scope>
    <source>
        <strain evidence="3 4">JPY169</strain>
    </source>
</reference>
<feature type="domain" description="BON" evidence="2">
    <location>
        <begin position="51"/>
        <end position="119"/>
    </location>
</feature>
<dbReference type="InterPro" id="IPR051686">
    <property type="entry name" value="Lipoprotein_DolP"/>
</dbReference>
<evidence type="ECO:0000313" key="4">
    <source>
        <dbReference type="Proteomes" id="UP000594380"/>
    </source>
</evidence>
<dbReference type="Pfam" id="PF04972">
    <property type="entry name" value="BON"/>
    <property type="match status" value="1"/>
</dbReference>
<dbReference type="GeneID" id="301102134"/>
<dbReference type="EMBL" id="JAALDK010000001">
    <property type="protein sequence ID" value="NUY01451.1"/>
    <property type="molecule type" value="Genomic_DNA"/>
</dbReference>
<evidence type="ECO:0000313" key="3">
    <source>
        <dbReference type="EMBL" id="NUY01451.1"/>
    </source>
</evidence>
<dbReference type="PROSITE" id="PS50914">
    <property type="entry name" value="BON"/>
    <property type="match status" value="1"/>
</dbReference>
<feature type="chain" id="PRO_5031299430" evidence="1">
    <location>
        <begin position="23"/>
        <end position="122"/>
    </location>
</feature>
<keyword evidence="1" id="KW-0732">Signal</keyword>
<dbReference type="AlphaFoldDB" id="A0A7Y6JZ68"/>
<protein>
    <submittedName>
        <fullName evidence="3">BON domain-containing protein</fullName>
    </submittedName>
</protein>
<proteinExistence type="predicted"/>
<dbReference type="Proteomes" id="UP000594380">
    <property type="component" value="Unassembled WGS sequence"/>
</dbReference>
<dbReference type="RefSeq" id="WP_176107895.1">
    <property type="nucleotide sequence ID" value="NZ_JAALDK010000001.1"/>
</dbReference>
<dbReference type="InterPro" id="IPR007055">
    <property type="entry name" value="BON_dom"/>
</dbReference>
<feature type="signal peptide" evidence="1">
    <location>
        <begin position="1"/>
        <end position="22"/>
    </location>
</feature>
<evidence type="ECO:0000259" key="2">
    <source>
        <dbReference type="PROSITE" id="PS50914"/>
    </source>
</evidence>
<dbReference type="PANTHER" id="PTHR34606">
    <property type="entry name" value="BON DOMAIN-CONTAINING PROTEIN"/>
    <property type="match status" value="1"/>
</dbReference>
<comment type="caution">
    <text evidence="3">The sequence shown here is derived from an EMBL/GenBank/DDBJ whole genome shotgun (WGS) entry which is preliminary data.</text>
</comment>
<dbReference type="PANTHER" id="PTHR34606:SF15">
    <property type="entry name" value="BON DOMAIN-CONTAINING PROTEIN"/>
    <property type="match status" value="1"/>
</dbReference>
<organism evidence="3 4">
    <name type="scientific">Paraburkholderia youngii</name>
    <dbReference type="NCBI Taxonomy" id="2782701"/>
    <lineage>
        <taxon>Bacteria</taxon>
        <taxon>Pseudomonadati</taxon>
        <taxon>Pseudomonadota</taxon>
        <taxon>Betaproteobacteria</taxon>
        <taxon>Burkholderiales</taxon>
        <taxon>Burkholderiaceae</taxon>
        <taxon>Paraburkholderia</taxon>
    </lineage>
</organism>
<evidence type="ECO:0000256" key="1">
    <source>
        <dbReference type="SAM" id="SignalP"/>
    </source>
</evidence>
<name>A0A7Y6JZ68_9BURK</name>